<protein>
    <submittedName>
        <fullName evidence="1">Uncharacterized protein</fullName>
    </submittedName>
</protein>
<dbReference type="EMBL" id="JBHZPZ010000026">
    <property type="protein sequence ID" value="MFE3869457.1"/>
    <property type="molecule type" value="Genomic_DNA"/>
</dbReference>
<name>A0ABW6I0G0_9FLAO</name>
<accession>A0ABW6I0G0</accession>
<sequence length="75" mass="8761">MLKMLCKPFKKPPLPQGLHGKNYVLTSETYTISDMNLMLIVEKPNVKAKIIYKNDLAKKDFRVQFKQAKETLDNY</sequence>
<gene>
    <name evidence="1" type="ORF">ACFX5E_15440</name>
</gene>
<dbReference type="RefSeq" id="WP_379856061.1">
    <property type="nucleotide sequence ID" value="NZ_JBHZPZ010000026.1"/>
</dbReference>
<reference evidence="1 2" key="1">
    <citation type="submission" date="2024-06" db="EMBL/GenBank/DDBJ databases">
        <title>Flavobacterium spp. isolated from glacier.</title>
        <authorList>
            <person name="Han D."/>
        </authorList>
    </citation>
    <scope>NUCLEOTIDE SEQUENCE [LARGE SCALE GENOMIC DNA]</scope>
    <source>
        <strain evidence="1 2">LS2P90</strain>
    </source>
</reference>
<keyword evidence="2" id="KW-1185">Reference proteome</keyword>
<dbReference type="Proteomes" id="UP001600109">
    <property type="component" value="Unassembled WGS sequence"/>
</dbReference>
<evidence type="ECO:0000313" key="2">
    <source>
        <dbReference type="Proteomes" id="UP001600109"/>
    </source>
</evidence>
<proteinExistence type="predicted"/>
<evidence type="ECO:0000313" key="1">
    <source>
        <dbReference type="EMBL" id="MFE3869457.1"/>
    </source>
</evidence>
<comment type="caution">
    <text evidence="1">The sequence shown here is derived from an EMBL/GenBank/DDBJ whole genome shotgun (WGS) entry which is preliminary data.</text>
</comment>
<organism evidence="1 2">
    <name type="scientific">Flavobacterium xylosi</name>
    <dbReference type="NCBI Taxonomy" id="3230415"/>
    <lineage>
        <taxon>Bacteria</taxon>
        <taxon>Pseudomonadati</taxon>
        <taxon>Bacteroidota</taxon>
        <taxon>Flavobacteriia</taxon>
        <taxon>Flavobacteriales</taxon>
        <taxon>Flavobacteriaceae</taxon>
        <taxon>Flavobacterium</taxon>
    </lineage>
</organism>